<evidence type="ECO:0000313" key="3">
    <source>
        <dbReference type="EMBL" id="ALI54156.1"/>
    </source>
</evidence>
<name>A0A0N9ZBV9_9RHOB</name>
<dbReference type="InterPro" id="IPR007492">
    <property type="entry name" value="LytTR_DNA-bd_dom"/>
</dbReference>
<keyword evidence="1" id="KW-0472">Membrane</keyword>
<keyword evidence="1" id="KW-1133">Transmembrane helix</keyword>
<feature type="domain" description="HTH LytTR-type" evidence="2">
    <location>
        <begin position="173"/>
        <end position="274"/>
    </location>
</feature>
<gene>
    <name evidence="3" type="ORF">IMCC12053_206</name>
</gene>
<dbReference type="PROSITE" id="PS50930">
    <property type="entry name" value="HTH_LYTTR"/>
    <property type="match status" value="1"/>
</dbReference>
<protein>
    <recommendedName>
        <fullName evidence="2">HTH LytTR-type domain-containing protein</fullName>
    </recommendedName>
</protein>
<accession>A0A0N9ZBV9</accession>
<keyword evidence="4" id="KW-1185">Reference proteome</keyword>
<proteinExistence type="predicted"/>
<evidence type="ECO:0000313" key="4">
    <source>
        <dbReference type="Proteomes" id="UP000064920"/>
    </source>
</evidence>
<dbReference type="SMART" id="SM00850">
    <property type="entry name" value="LytTR"/>
    <property type="match status" value="1"/>
</dbReference>
<dbReference type="GO" id="GO:0003677">
    <property type="term" value="F:DNA binding"/>
    <property type="evidence" value="ECO:0007669"/>
    <property type="project" value="InterPro"/>
</dbReference>
<dbReference type="AlphaFoldDB" id="A0A0N9ZBV9"/>
<dbReference type="EMBL" id="CP012023">
    <property type="protein sequence ID" value="ALI54156.1"/>
    <property type="molecule type" value="Genomic_DNA"/>
</dbReference>
<organism evidence="3 4">
    <name type="scientific">Celeribacter marinus</name>
    <dbReference type="NCBI Taxonomy" id="1397108"/>
    <lineage>
        <taxon>Bacteria</taxon>
        <taxon>Pseudomonadati</taxon>
        <taxon>Pseudomonadota</taxon>
        <taxon>Alphaproteobacteria</taxon>
        <taxon>Rhodobacterales</taxon>
        <taxon>Roseobacteraceae</taxon>
        <taxon>Celeribacter</taxon>
    </lineage>
</organism>
<feature type="transmembrane region" description="Helical" evidence="1">
    <location>
        <begin position="12"/>
        <end position="33"/>
    </location>
</feature>
<evidence type="ECO:0000259" key="2">
    <source>
        <dbReference type="PROSITE" id="PS50930"/>
    </source>
</evidence>
<dbReference type="STRING" id="1397108.IMCC12053_206"/>
<sequence>MLETGETANSVPWWQASVTLVVHELVLLAMLTIQIWMWPYLIRRWPFLVLPLPLVMVFSVLILETVKRQGAVIFYGDMGVEWIERIGFLQAFVVDYVYIFMLEVAYSMFVVSHVKVYSDVVINPRAGGLARIQREAREREHQRAAHAVATHVNADPTAPATPQPAAHPNTQHTISIAGETITLADLRAIRAEEHYIRLDMAKGEKMLRYRLADAVEQIPAAYGIQAHRSVWVAFGAIEKVTRLAEGKLLLTMTTNDRITVPRARRKAVEQALETFGG</sequence>
<dbReference type="Proteomes" id="UP000064920">
    <property type="component" value="Chromosome"/>
</dbReference>
<dbReference type="KEGG" id="cmar:IMCC12053_206"/>
<feature type="transmembrane region" description="Helical" evidence="1">
    <location>
        <begin position="86"/>
        <end position="106"/>
    </location>
</feature>
<dbReference type="PATRIC" id="fig|1397108.4.peg.219"/>
<evidence type="ECO:0000256" key="1">
    <source>
        <dbReference type="SAM" id="Phobius"/>
    </source>
</evidence>
<feature type="transmembrane region" description="Helical" evidence="1">
    <location>
        <begin position="45"/>
        <end position="66"/>
    </location>
</feature>
<keyword evidence="1" id="KW-0812">Transmembrane</keyword>
<reference evidence="3 4" key="1">
    <citation type="submission" date="2015-05" db="EMBL/GenBank/DDBJ databases">
        <authorList>
            <person name="Wang D.B."/>
            <person name="Wang M."/>
        </authorList>
    </citation>
    <scope>NUCLEOTIDE SEQUENCE [LARGE SCALE GENOMIC DNA]</scope>
    <source>
        <strain evidence="3 4">IMCC 12053</strain>
    </source>
</reference>
<dbReference type="Pfam" id="PF04397">
    <property type="entry name" value="LytTR"/>
    <property type="match status" value="1"/>
</dbReference>
<dbReference type="Gene3D" id="2.40.50.1020">
    <property type="entry name" value="LytTr DNA-binding domain"/>
    <property type="match status" value="1"/>
</dbReference>